<evidence type="ECO:0000313" key="13">
    <source>
        <dbReference type="EMBL" id="GFT01053.1"/>
    </source>
</evidence>
<dbReference type="GO" id="GO:0006809">
    <property type="term" value="P:nitric oxide biosynthetic process"/>
    <property type="evidence" value="ECO:0007669"/>
    <property type="project" value="InterPro"/>
</dbReference>
<evidence type="ECO:0000256" key="7">
    <source>
        <dbReference type="ARBA" id="ARBA00022723"/>
    </source>
</evidence>
<dbReference type="EMBL" id="BMAW01101773">
    <property type="protein sequence ID" value="GFT01053.1"/>
    <property type="molecule type" value="Genomic_DNA"/>
</dbReference>
<keyword evidence="11" id="KW-0408">Iron</keyword>
<comment type="cofactor">
    <cofactor evidence="2">
        <name>heme b</name>
        <dbReference type="ChEBI" id="CHEBI:60344"/>
    </cofactor>
</comment>
<sequence length="99" mass="11465">EVATRLGVDMRAPSTLWKDRAAVEINYAVIYSFQQLNVTIVDHHTASESFMKHWENEMRLRGGCPADWVWIVPPLSGSLTPVFHQELLNYNLKPSYEYQ</sequence>
<dbReference type="GO" id="GO:0005516">
    <property type="term" value="F:calmodulin binding"/>
    <property type="evidence" value="ECO:0007669"/>
    <property type="project" value="UniProtKB-KW"/>
</dbReference>
<evidence type="ECO:0000256" key="5">
    <source>
        <dbReference type="ARBA" id="ARBA00022617"/>
    </source>
</evidence>
<keyword evidence="7" id="KW-0479">Metal-binding</keyword>
<protein>
    <recommendedName>
        <fullName evidence="4">nitric-oxide synthase (NADPH)</fullName>
        <ecNumber evidence="4">1.14.13.39</ecNumber>
    </recommendedName>
</protein>
<dbReference type="InterPro" id="IPR004030">
    <property type="entry name" value="NOS_N"/>
</dbReference>
<evidence type="ECO:0000256" key="1">
    <source>
        <dbReference type="ARBA" id="ARBA00001917"/>
    </source>
</evidence>
<keyword evidence="14" id="KW-1185">Reference proteome</keyword>
<dbReference type="Gene3D" id="3.90.340.10">
    <property type="entry name" value="Nitric Oxide Synthase, Chain A, domain 1"/>
    <property type="match status" value="1"/>
</dbReference>
<organism evidence="13 14">
    <name type="scientific">Nephila pilipes</name>
    <name type="common">Giant wood spider</name>
    <name type="synonym">Nephila maculata</name>
    <dbReference type="NCBI Taxonomy" id="299642"/>
    <lineage>
        <taxon>Eukaryota</taxon>
        <taxon>Metazoa</taxon>
        <taxon>Ecdysozoa</taxon>
        <taxon>Arthropoda</taxon>
        <taxon>Chelicerata</taxon>
        <taxon>Arachnida</taxon>
        <taxon>Araneae</taxon>
        <taxon>Araneomorphae</taxon>
        <taxon>Entelegynae</taxon>
        <taxon>Araneoidea</taxon>
        <taxon>Nephilidae</taxon>
        <taxon>Nephila</taxon>
    </lineage>
</organism>
<dbReference type="GO" id="GO:0004517">
    <property type="term" value="F:nitric-oxide synthase activity"/>
    <property type="evidence" value="ECO:0007669"/>
    <property type="project" value="UniProtKB-EC"/>
</dbReference>
<evidence type="ECO:0000256" key="11">
    <source>
        <dbReference type="ARBA" id="ARBA00023004"/>
    </source>
</evidence>
<evidence type="ECO:0000256" key="6">
    <source>
        <dbReference type="ARBA" id="ARBA00022643"/>
    </source>
</evidence>
<dbReference type="PANTHER" id="PTHR43410">
    <property type="entry name" value="NITRIC OXIDE SYNTHASE OXYGENASE"/>
    <property type="match status" value="1"/>
</dbReference>
<keyword evidence="8" id="KW-0521">NADP</keyword>
<keyword evidence="6" id="KW-0288">FMN</keyword>
<dbReference type="Pfam" id="PF02898">
    <property type="entry name" value="NO_synthase"/>
    <property type="match status" value="1"/>
</dbReference>
<keyword evidence="9" id="KW-0112">Calmodulin-binding</keyword>
<keyword evidence="10" id="KW-0560">Oxidoreductase</keyword>
<dbReference type="InterPro" id="IPR044943">
    <property type="entry name" value="NOS_dom_1"/>
</dbReference>
<reference evidence="13" key="1">
    <citation type="submission" date="2020-08" db="EMBL/GenBank/DDBJ databases">
        <title>Multicomponent nature underlies the extraordinary mechanical properties of spider dragline silk.</title>
        <authorList>
            <person name="Kono N."/>
            <person name="Nakamura H."/>
            <person name="Mori M."/>
            <person name="Yoshida Y."/>
            <person name="Ohtoshi R."/>
            <person name="Malay A.D."/>
            <person name="Moran D.A.P."/>
            <person name="Tomita M."/>
            <person name="Numata K."/>
            <person name="Arakawa K."/>
        </authorList>
    </citation>
    <scope>NUCLEOTIDE SEQUENCE</scope>
</reference>
<feature type="domain" description="Nitric oxide synthase (NOS)" evidence="12">
    <location>
        <begin position="1"/>
        <end position="99"/>
    </location>
</feature>
<dbReference type="InterPro" id="IPR044944">
    <property type="entry name" value="NOS_dom_3"/>
</dbReference>
<dbReference type="AlphaFoldDB" id="A0A8X6N8K7"/>
<evidence type="ECO:0000256" key="2">
    <source>
        <dbReference type="ARBA" id="ARBA00001970"/>
    </source>
</evidence>
<dbReference type="Gene3D" id="3.90.1230.10">
    <property type="entry name" value="Nitric Oxide Synthase, Chain A, domain 3"/>
    <property type="match status" value="1"/>
</dbReference>
<feature type="non-terminal residue" evidence="13">
    <location>
        <position position="99"/>
    </location>
</feature>
<evidence type="ECO:0000256" key="8">
    <source>
        <dbReference type="ARBA" id="ARBA00022857"/>
    </source>
</evidence>
<evidence type="ECO:0000256" key="10">
    <source>
        <dbReference type="ARBA" id="ARBA00023002"/>
    </source>
</evidence>
<evidence type="ECO:0000256" key="4">
    <source>
        <dbReference type="ARBA" id="ARBA00012989"/>
    </source>
</evidence>
<keyword evidence="5" id="KW-0349">Heme</keyword>
<name>A0A8X6N8K7_NEPPI</name>
<dbReference type="EC" id="1.14.13.39" evidence="4"/>
<feature type="non-terminal residue" evidence="13">
    <location>
        <position position="1"/>
    </location>
</feature>
<proteinExistence type="inferred from homology"/>
<comment type="similarity">
    <text evidence="3">Belongs to the NOS family.</text>
</comment>
<evidence type="ECO:0000256" key="3">
    <source>
        <dbReference type="ARBA" id="ARBA00006267"/>
    </source>
</evidence>
<dbReference type="InterPro" id="IPR050607">
    <property type="entry name" value="NOS"/>
</dbReference>
<keyword evidence="6" id="KW-0285">Flavoprotein</keyword>
<dbReference type="SUPFAM" id="SSF56512">
    <property type="entry name" value="Nitric oxide (NO) synthase oxygenase domain"/>
    <property type="match status" value="1"/>
</dbReference>
<comment type="cofactor">
    <cofactor evidence="1">
        <name>FMN</name>
        <dbReference type="ChEBI" id="CHEBI:58210"/>
    </cofactor>
</comment>
<gene>
    <name evidence="13" type="primary">NOS1</name>
    <name evidence="13" type="ORF">NPIL_533601</name>
</gene>
<dbReference type="GO" id="GO:0046872">
    <property type="term" value="F:metal ion binding"/>
    <property type="evidence" value="ECO:0007669"/>
    <property type="project" value="UniProtKB-KW"/>
</dbReference>
<evidence type="ECO:0000259" key="12">
    <source>
        <dbReference type="Pfam" id="PF02898"/>
    </source>
</evidence>
<dbReference type="PANTHER" id="PTHR43410:SF1">
    <property type="entry name" value="NITRIC OXIDE SYNTHASE"/>
    <property type="match status" value="1"/>
</dbReference>
<accession>A0A8X6N8K7</accession>
<evidence type="ECO:0000256" key="9">
    <source>
        <dbReference type="ARBA" id="ARBA00022860"/>
    </source>
</evidence>
<dbReference type="OrthoDB" id="6421307at2759"/>
<dbReference type="Proteomes" id="UP000887013">
    <property type="component" value="Unassembled WGS sequence"/>
</dbReference>
<evidence type="ECO:0000313" key="14">
    <source>
        <dbReference type="Proteomes" id="UP000887013"/>
    </source>
</evidence>
<comment type="caution">
    <text evidence="13">The sequence shown here is derived from an EMBL/GenBank/DDBJ whole genome shotgun (WGS) entry which is preliminary data.</text>
</comment>
<dbReference type="InterPro" id="IPR036119">
    <property type="entry name" value="NOS_N_sf"/>
</dbReference>